<evidence type="ECO:0000256" key="8">
    <source>
        <dbReference type="ARBA" id="ARBA00023212"/>
    </source>
</evidence>
<feature type="compositionally biased region" description="Low complexity" evidence="11">
    <location>
        <begin position="266"/>
        <end position="280"/>
    </location>
</feature>
<evidence type="ECO:0000313" key="13">
    <source>
        <dbReference type="Proteomes" id="UP000695022"/>
    </source>
</evidence>
<reference evidence="14" key="1">
    <citation type="submission" date="2025-08" db="UniProtKB">
        <authorList>
            <consortium name="RefSeq"/>
        </authorList>
    </citation>
    <scope>IDENTIFICATION</scope>
</reference>
<dbReference type="Pfam" id="PF00581">
    <property type="entry name" value="Rhodanese"/>
    <property type="match status" value="1"/>
</dbReference>
<evidence type="ECO:0000256" key="4">
    <source>
        <dbReference type="ARBA" id="ARBA00022490"/>
    </source>
</evidence>
<dbReference type="GeneID" id="106812830"/>
<dbReference type="Gene3D" id="3.40.250.10">
    <property type="entry name" value="Rhodanese-like domain"/>
    <property type="match status" value="1"/>
</dbReference>
<feature type="region of interest" description="Disordered" evidence="11">
    <location>
        <begin position="1"/>
        <end position="45"/>
    </location>
</feature>
<evidence type="ECO:0000256" key="6">
    <source>
        <dbReference type="ARBA" id="ARBA00022927"/>
    </source>
</evidence>
<evidence type="ECO:0000256" key="5">
    <source>
        <dbReference type="ARBA" id="ARBA00022794"/>
    </source>
</evidence>
<evidence type="ECO:0000259" key="12">
    <source>
        <dbReference type="PROSITE" id="PS50206"/>
    </source>
</evidence>
<sequence length="298" mass="32715">MKIHEVAGTKENGAGEIGKADGDVGNLNRTQTTKNGQTHLTDLPEEAIPSPFSLNGTLDGIGEAASPRPPAINMRPYAGLNSVIHGFGQLDLDSSGRVVETKEALREEARLQLNYRPDVTSPYLLLDVRSADTYEQSHIITAKSFPSSLLSRDRESKDNLAYKNKEGRIVIVYDEDESVACQAAHTLVQRGYSNLFLLSGGLRLASQHFPVGLTTGTVPETCLRERVRKRRPLVKASQAEFTRRDVEALQETLDRIHAPQHDTARTGRMSTMTTRSSARSIHTGSSSRSRNGAAPRRK</sequence>
<feature type="compositionally biased region" description="Polar residues" evidence="11">
    <location>
        <begin position="27"/>
        <end position="40"/>
    </location>
</feature>
<dbReference type="PROSITE" id="PS50206">
    <property type="entry name" value="RHODANESE_3"/>
    <property type="match status" value="1"/>
</dbReference>
<evidence type="ECO:0000256" key="7">
    <source>
        <dbReference type="ARBA" id="ARBA00023069"/>
    </source>
</evidence>
<protein>
    <submittedName>
        <fullName evidence="14">Centrosomal protein of 41 kDa-like</fullName>
    </submittedName>
</protein>
<comment type="similarity">
    <text evidence="10">Belongs to the CEP41 family.</text>
</comment>
<dbReference type="Proteomes" id="UP000695022">
    <property type="component" value="Unplaced"/>
</dbReference>
<keyword evidence="7" id="KW-0969">Cilium</keyword>
<evidence type="ECO:0000256" key="1">
    <source>
        <dbReference type="ARBA" id="ARBA00004120"/>
    </source>
</evidence>
<dbReference type="PANTHER" id="PTHR44390:SF1">
    <property type="entry name" value="CENTROSOMAL PROTEIN OF 41 KDA"/>
    <property type="match status" value="1"/>
</dbReference>
<dbReference type="InterPro" id="IPR036873">
    <property type="entry name" value="Rhodanese-like_dom_sf"/>
</dbReference>
<dbReference type="SMART" id="SM00450">
    <property type="entry name" value="RHOD"/>
    <property type="match status" value="1"/>
</dbReference>
<organism evidence="13 14">
    <name type="scientific">Priapulus caudatus</name>
    <name type="common">Priapulid worm</name>
    <dbReference type="NCBI Taxonomy" id="37621"/>
    <lineage>
        <taxon>Eukaryota</taxon>
        <taxon>Metazoa</taxon>
        <taxon>Ecdysozoa</taxon>
        <taxon>Scalidophora</taxon>
        <taxon>Priapulida</taxon>
        <taxon>Priapulimorpha</taxon>
        <taxon>Priapulimorphida</taxon>
        <taxon>Priapulidae</taxon>
        <taxon>Priapulus</taxon>
    </lineage>
</organism>
<name>A0ABM1EJC7_PRICU</name>
<keyword evidence="3" id="KW-0813">Transport</keyword>
<comment type="subcellular location">
    <subcellularLocation>
        <location evidence="1">Cytoplasm</location>
        <location evidence="1">Cytoskeleton</location>
        <location evidence="1">Cilium basal body</location>
    </subcellularLocation>
    <subcellularLocation>
        <location evidence="2">Cytoplasm</location>
        <location evidence="2">Cytoskeleton</location>
        <location evidence="2">Microtubule organizing center</location>
        <location evidence="2">Centrosome</location>
    </subcellularLocation>
</comment>
<dbReference type="InterPro" id="IPR001763">
    <property type="entry name" value="Rhodanese-like_dom"/>
</dbReference>
<feature type="domain" description="Rhodanese" evidence="12">
    <location>
        <begin position="119"/>
        <end position="213"/>
    </location>
</feature>
<keyword evidence="5" id="KW-0970">Cilium biogenesis/degradation</keyword>
<evidence type="ECO:0000256" key="10">
    <source>
        <dbReference type="ARBA" id="ARBA00038465"/>
    </source>
</evidence>
<dbReference type="SUPFAM" id="SSF52821">
    <property type="entry name" value="Rhodanese/Cell cycle control phosphatase"/>
    <property type="match status" value="1"/>
</dbReference>
<accession>A0ABM1EJC7</accession>
<evidence type="ECO:0000313" key="14">
    <source>
        <dbReference type="RefSeq" id="XP_014672298.1"/>
    </source>
</evidence>
<keyword evidence="13" id="KW-1185">Reference proteome</keyword>
<dbReference type="CDD" id="cd00158">
    <property type="entry name" value="RHOD"/>
    <property type="match status" value="1"/>
</dbReference>
<dbReference type="RefSeq" id="XP_014672298.1">
    <property type="nucleotide sequence ID" value="XM_014816812.1"/>
</dbReference>
<keyword evidence="9" id="KW-0966">Cell projection</keyword>
<feature type="region of interest" description="Disordered" evidence="11">
    <location>
        <begin position="262"/>
        <end position="298"/>
    </location>
</feature>
<evidence type="ECO:0000256" key="3">
    <source>
        <dbReference type="ARBA" id="ARBA00022448"/>
    </source>
</evidence>
<dbReference type="PANTHER" id="PTHR44390">
    <property type="entry name" value="CENTROSOMAL PROTEIN OF 41 KDA"/>
    <property type="match status" value="1"/>
</dbReference>
<evidence type="ECO:0000256" key="2">
    <source>
        <dbReference type="ARBA" id="ARBA00004300"/>
    </source>
</evidence>
<evidence type="ECO:0000256" key="11">
    <source>
        <dbReference type="SAM" id="MobiDB-lite"/>
    </source>
</evidence>
<proteinExistence type="inferred from homology"/>
<keyword evidence="4" id="KW-0963">Cytoplasm</keyword>
<keyword evidence="8" id="KW-0206">Cytoskeleton</keyword>
<keyword evidence="6" id="KW-0653">Protein transport</keyword>
<evidence type="ECO:0000256" key="9">
    <source>
        <dbReference type="ARBA" id="ARBA00023273"/>
    </source>
</evidence>
<dbReference type="InterPro" id="IPR051889">
    <property type="entry name" value="CEP41"/>
</dbReference>
<gene>
    <name evidence="14" type="primary">LOC106812830</name>
</gene>